<dbReference type="CDD" id="cd03144">
    <property type="entry name" value="GATase1_ScBLP_like"/>
    <property type="match status" value="1"/>
</dbReference>
<dbReference type="OrthoDB" id="10250105at2759"/>
<dbReference type="PROSITE" id="PS51733">
    <property type="entry name" value="BPL_LPL_CATALYTIC"/>
    <property type="match status" value="1"/>
</dbReference>
<dbReference type="InterPro" id="IPR019197">
    <property type="entry name" value="Biotin-prot_ligase_N"/>
</dbReference>
<dbReference type="NCBIfam" id="TIGR00121">
    <property type="entry name" value="birA_ligase"/>
    <property type="match status" value="1"/>
</dbReference>
<dbReference type="PANTHER" id="PTHR12835:SF5">
    <property type="entry name" value="BIOTIN--PROTEIN LIGASE"/>
    <property type="match status" value="1"/>
</dbReference>
<dbReference type="PANTHER" id="PTHR12835">
    <property type="entry name" value="BIOTIN PROTEIN LIGASE"/>
    <property type="match status" value="1"/>
</dbReference>
<dbReference type="GO" id="GO:0005737">
    <property type="term" value="C:cytoplasm"/>
    <property type="evidence" value="ECO:0007669"/>
    <property type="project" value="TreeGrafter"/>
</dbReference>
<dbReference type="Pfam" id="PF09825">
    <property type="entry name" value="BPL_N"/>
    <property type="match status" value="1"/>
</dbReference>
<comment type="caution">
    <text evidence="4">The sequence shown here is derived from an EMBL/GenBank/DDBJ whole genome shotgun (WGS) entry which is preliminary data.</text>
</comment>
<feature type="domain" description="BPL/LPL catalytic" evidence="3">
    <location>
        <begin position="379"/>
        <end position="582"/>
    </location>
</feature>
<keyword evidence="2" id="KW-0436">Ligase</keyword>
<dbReference type="GeneID" id="42006838"/>
<dbReference type="CDD" id="cd16442">
    <property type="entry name" value="BPL"/>
    <property type="match status" value="1"/>
</dbReference>
<evidence type="ECO:0000313" key="4">
    <source>
        <dbReference type="EMBL" id="TPX30924.1"/>
    </source>
</evidence>
<protein>
    <submittedName>
        <fullName evidence="4">Lipoyl(Octanoyl) transferase</fullName>
    </submittedName>
</protein>
<sequence>MNVLVYSTGTRKTAIDHILRALKENLSASYDVKVVDAKTVQTEPWEPSTALLVVAGDRDLPFIKALQGLEGTTRIRRYVESGGRYLGICAGSYLASEKVEFELGRQGYQVIGEGDLKFYTGIARGSVYDGFVYNSEMGARVANVKLDPSVTLSSPTAEPSIAMFHNGGPYFVLAEGVDGVDVVPEHNRVLAWYDDQSHKSTSRKLPAIVSCMVGRGQAVLSGPHFEYSVSAIKSPYSDASEQSRRELVRYILGTELGLHLDELKPTAQGHDDASAGPPLSELHVCFGPGNTRKTQTLANSVTDALIGESSMKILEDDVNVFNIYKNSASAPQNSKRGEEAKISLNVSLHDAGDYPVPSDTPRFNLPKYYDLLAIAQGDAEKKGLALEAELMFGSTVMYAEVVTSTQTMLDKNFKFSKGLPSGLAAIASHQNAGRGRGGNAWISSKGCLHLSLKVEHRDESSVIFIGYLMALAAVDAIKSNPGYENLPIHLKWPNDIYAQLKPGPDGLKKIGGVLVTSFYDDGVFSLVIGCGVNVANPPPITSLNELIQAYNATMSLRLPEMTLEGVLAQLLTTFECYYREMEEAGKDTKKWKFAFEPFLPRYYNVWLHSNVPVVLEDHKNAQATIVGIDPSGFLKCVGENDAEYLLQPDGNSFDMMKGMIARKK</sequence>
<dbReference type="InterPro" id="IPR004143">
    <property type="entry name" value="BPL_LPL_catalytic"/>
</dbReference>
<evidence type="ECO:0000256" key="2">
    <source>
        <dbReference type="ARBA" id="ARBA00022598"/>
    </source>
</evidence>
<dbReference type="SUPFAM" id="SSF52317">
    <property type="entry name" value="Class I glutamine amidotransferase-like"/>
    <property type="match status" value="1"/>
</dbReference>
<dbReference type="Gene3D" id="3.30.930.10">
    <property type="entry name" value="Bira Bifunctional Protein, Domain 2"/>
    <property type="match status" value="1"/>
</dbReference>
<dbReference type="GO" id="GO:0004077">
    <property type="term" value="F:biotin--[biotin carboxyl-carrier protein] ligase activity"/>
    <property type="evidence" value="ECO:0007669"/>
    <property type="project" value="InterPro"/>
</dbReference>
<dbReference type="InterPro" id="IPR029062">
    <property type="entry name" value="Class_I_gatase-like"/>
</dbReference>
<dbReference type="InterPro" id="IPR003142">
    <property type="entry name" value="BPL_C"/>
</dbReference>
<comment type="similarity">
    <text evidence="1">Belongs to the biotin--protein ligase family.</text>
</comment>
<dbReference type="InterPro" id="IPR045864">
    <property type="entry name" value="aa-tRNA-synth_II/BPL/LPL"/>
</dbReference>
<reference evidence="4 5" key="1">
    <citation type="journal article" date="2019" name="Sci. Rep.">
        <title>Comparative genomics of chytrid fungi reveal insights into the obligate biotrophic and pathogenic lifestyle of Synchytrium endobioticum.</title>
        <authorList>
            <person name="van de Vossenberg B.T.L.H."/>
            <person name="Warris S."/>
            <person name="Nguyen H.D.T."/>
            <person name="van Gent-Pelzer M.P.E."/>
            <person name="Joly D.L."/>
            <person name="van de Geest H.C."/>
            <person name="Bonants P.J.M."/>
            <person name="Smith D.S."/>
            <person name="Levesque C.A."/>
            <person name="van der Lee T.A.J."/>
        </authorList>
    </citation>
    <scope>NUCLEOTIDE SEQUENCE [LARGE SCALE GENOMIC DNA]</scope>
    <source>
        <strain evidence="4 5">JEL517</strain>
    </source>
</reference>
<evidence type="ECO:0000256" key="1">
    <source>
        <dbReference type="ARBA" id="ARBA00009934"/>
    </source>
</evidence>
<dbReference type="Pfam" id="PF02237">
    <property type="entry name" value="BPL_C"/>
    <property type="match status" value="1"/>
</dbReference>
<dbReference type="AlphaFoldDB" id="A0A507BYP6"/>
<dbReference type="STRING" id="1806994.A0A507BYP6"/>
<dbReference type="SUPFAM" id="SSF55681">
    <property type="entry name" value="Class II aaRS and biotin synthetases"/>
    <property type="match status" value="1"/>
</dbReference>
<keyword evidence="4" id="KW-0808">Transferase</keyword>
<name>A0A507BYP6_9FUNG</name>
<evidence type="ECO:0000259" key="3">
    <source>
        <dbReference type="PROSITE" id="PS51733"/>
    </source>
</evidence>
<evidence type="ECO:0000313" key="5">
    <source>
        <dbReference type="Proteomes" id="UP000319731"/>
    </source>
</evidence>
<dbReference type="GO" id="GO:0016740">
    <property type="term" value="F:transferase activity"/>
    <property type="evidence" value="ECO:0007669"/>
    <property type="project" value="UniProtKB-KW"/>
</dbReference>
<dbReference type="EMBL" id="QEAO01000053">
    <property type="protein sequence ID" value="TPX30924.1"/>
    <property type="molecule type" value="Genomic_DNA"/>
</dbReference>
<gene>
    <name evidence="4" type="primary">LIP2</name>
    <name evidence="4" type="ORF">SmJEL517_g05615</name>
</gene>
<dbReference type="Proteomes" id="UP000319731">
    <property type="component" value="Unassembled WGS sequence"/>
</dbReference>
<keyword evidence="5" id="KW-1185">Reference proteome</keyword>
<accession>A0A507BYP6</accession>
<organism evidence="4 5">
    <name type="scientific">Synchytrium microbalum</name>
    <dbReference type="NCBI Taxonomy" id="1806994"/>
    <lineage>
        <taxon>Eukaryota</taxon>
        <taxon>Fungi</taxon>
        <taxon>Fungi incertae sedis</taxon>
        <taxon>Chytridiomycota</taxon>
        <taxon>Chytridiomycota incertae sedis</taxon>
        <taxon>Chytridiomycetes</taxon>
        <taxon>Synchytriales</taxon>
        <taxon>Synchytriaceae</taxon>
        <taxon>Synchytrium</taxon>
    </lineage>
</organism>
<dbReference type="RefSeq" id="XP_031022474.1">
    <property type="nucleotide sequence ID" value="XM_031171541.1"/>
</dbReference>
<dbReference type="InterPro" id="IPR004408">
    <property type="entry name" value="Biotin_CoA_COase_ligase"/>
</dbReference>
<dbReference type="Pfam" id="PF03099">
    <property type="entry name" value="BPL_LplA_LipB"/>
    <property type="match status" value="1"/>
</dbReference>
<proteinExistence type="inferred from homology"/>